<comment type="caution">
    <text evidence="1">The sequence shown here is derived from an EMBL/GenBank/DDBJ whole genome shotgun (WGS) entry which is preliminary data.</text>
</comment>
<gene>
    <name evidence="1" type="ORF">DFH08DRAFT_973481</name>
</gene>
<evidence type="ECO:0000313" key="2">
    <source>
        <dbReference type="Proteomes" id="UP001218218"/>
    </source>
</evidence>
<dbReference type="AlphaFoldDB" id="A0AAD7ECE4"/>
<dbReference type="EMBL" id="JARIHO010000072">
    <property type="protein sequence ID" value="KAJ7312403.1"/>
    <property type="molecule type" value="Genomic_DNA"/>
</dbReference>
<evidence type="ECO:0000313" key="1">
    <source>
        <dbReference type="EMBL" id="KAJ7312403.1"/>
    </source>
</evidence>
<protein>
    <submittedName>
        <fullName evidence="1">Uncharacterized protein</fullName>
    </submittedName>
</protein>
<name>A0AAD7ECE4_9AGAR</name>
<sequence>MNKPITPEHLYFDFELQIPLDTSVDFTSYYTTIENHLYFDLTIPYSLDITKCIKPDSKLPEEEPTIDDAAKTEEVVGLVYASWAAPPVHITLAIVPPAHPVEHHLLPGAPVPVLRSRAQVQMPDMLPVAQPIFTEEALANTSARLMQVGLTDPFHLRQHFMNMTCLQWWGSHPTKDYRGGNYEGLL</sequence>
<proteinExistence type="predicted"/>
<accession>A0AAD7ECE4</accession>
<reference evidence="1" key="1">
    <citation type="submission" date="2023-03" db="EMBL/GenBank/DDBJ databases">
        <title>Massive genome expansion in bonnet fungi (Mycena s.s.) driven by repeated elements and novel gene families across ecological guilds.</title>
        <authorList>
            <consortium name="Lawrence Berkeley National Laboratory"/>
            <person name="Harder C.B."/>
            <person name="Miyauchi S."/>
            <person name="Viragh M."/>
            <person name="Kuo A."/>
            <person name="Thoen E."/>
            <person name="Andreopoulos B."/>
            <person name="Lu D."/>
            <person name="Skrede I."/>
            <person name="Drula E."/>
            <person name="Henrissat B."/>
            <person name="Morin E."/>
            <person name="Kohler A."/>
            <person name="Barry K."/>
            <person name="LaButti K."/>
            <person name="Morin E."/>
            <person name="Salamov A."/>
            <person name="Lipzen A."/>
            <person name="Mereny Z."/>
            <person name="Hegedus B."/>
            <person name="Baldrian P."/>
            <person name="Stursova M."/>
            <person name="Weitz H."/>
            <person name="Taylor A."/>
            <person name="Grigoriev I.V."/>
            <person name="Nagy L.G."/>
            <person name="Martin F."/>
            <person name="Kauserud H."/>
        </authorList>
    </citation>
    <scope>NUCLEOTIDE SEQUENCE</scope>
    <source>
        <strain evidence="1">CBHHK002</strain>
    </source>
</reference>
<organism evidence="1 2">
    <name type="scientific">Mycena albidolilacea</name>
    <dbReference type="NCBI Taxonomy" id="1033008"/>
    <lineage>
        <taxon>Eukaryota</taxon>
        <taxon>Fungi</taxon>
        <taxon>Dikarya</taxon>
        <taxon>Basidiomycota</taxon>
        <taxon>Agaricomycotina</taxon>
        <taxon>Agaricomycetes</taxon>
        <taxon>Agaricomycetidae</taxon>
        <taxon>Agaricales</taxon>
        <taxon>Marasmiineae</taxon>
        <taxon>Mycenaceae</taxon>
        <taxon>Mycena</taxon>
    </lineage>
</organism>
<dbReference type="Proteomes" id="UP001218218">
    <property type="component" value="Unassembled WGS sequence"/>
</dbReference>
<keyword evidence="2" id="KW-1185">Reference proteome</keyword>